<dbReference type="AlphaFoldDB" id="A0A937XHY6"/>
<evidence type="ECO:0000313" key="2">
    <source>
        <dbReference type="Proteomes" id="UP000779900"/>
    </source>
</evidence>
<dbReference type="Proteomes" id="UP000779900">
    <property type="component" value="Unassembled WGS sequence"/>
</dbReference>
<gene>
    <name evidence="1" type="ORF">FJY68_07715</name>
</gene>
<accession>A0A937XHY6</accession>
<reference evidence="1" key="1">
    <citation type="submission" date="2019-03" db="EMBL/GenBank/DDBJ databases">
        <title>Lake Tanganyika Metagenome-Assembled Genomes (MAGs).</title>
        <authorList>
            <person name="Tran P."/>
        </authorList>
    </citation>
    <scope>NUCLEOTIDE SEQUENCE</scope>
    <source>
        <strain evidence="1">K_DeepCast_150m_m2_040</strain>
    </source>
</reference>
<protein>
    <submittedName>
        <fullName evidence="1">Uncharacterized protein</fullName>
    </submittedName>
</protein>
<sequence>MDEMLELNRRAESLVPRTTRGRRALALLACQEKQLQSLRRRLMEAALAELLWQYQDFVEGSDTGYVVRQLIADIGTRQ</sequence>
<dbReference type="EMBL" id="VGIR01000041">
    <property type="protein sequence ID" value="MBM3331719.1"/>
    <property type="molecule type" value="Genomic_DNA"/>
</dbReference>
<evidence type="ECO:0000313" key="1">
    <source>
        <dbReference type="EMBL" id="MBM3331719.1"/>
    </source>
</evidence>
<comment type="caution">
    <text evidence="1">The sequence shown here is derived from an EMBL/GenBank/DDBJ whole genome shotgun (WGS) entry which is preliminary data.</text>
</comment>
<name>A0A937XHY6_UNCW3</name>
<proteinExistence type="predicted"/>
<organism evidence="1 2">
    <name type="scientific">candidate division WOR-3 bacterium</name>
    <dbReference type="NCBI Taxonomy" id="2052148"/>
    <lineage>
        <taxon>Bacteria</taxon>
        <taxon>Bacteria division WOR-3</taxon>
    </lineage>
</organism>